<sequence length="210" mass="22426">MVKGLFAAAVLFVAALSARADTLVGYWDLNENLNRNAGTSGSLAVEVIGLGIQYVGWGTGSDKNLVEGYPVGQSLQFTNLATVAEVGHITLSNLNFTNLVNPVITFAAKSNPGFELSDTFTIDYWNGSQWVSSKLDKPTTSYEVITHPFRAGELDGVANASIRISFSTVAAVVDTMNIDNIQVNAVPEPGTLALAGIGMVGAFVLWRRRR</sequence>
<feature type="domain" description="Ice-binding protein C-terminal" evidence="3">
    <location>
        <begin position="185"/>
        <end position="209"/>
    </location>
</feature>
<feature type="chain" id="PRO_5007524432" evidence="2">
    <location>
        <begin position="21"/>
        <end position="210"/>
    </location>
</feature>
<comment type="caution">
    <text evidence="4">The sequence shown here is derived from an EMBL/GenBank/DDBJ whole genome shotgun (WGS) entry which is preliminary data.</text>
</comment>
<reference evidence="5" key="1">
    <citation type="journal article" date="2017" name="Genome Announc.">
        <title>Draft Genome Sequence of Terrimicrobium sacchariphilum NM-5T, a Facultative Anaerobic Soil Bacterium of the Class Spartobacteria.</title>
        <authorList>
            <person name="Qiu Y.L."/>
            <person name="Tourlousse D.M."/>
            <person name="Matsuura N."/>
            <person name="Ohashi A."/>
            <person name="Sekiguchi Y."/>
        </authorList>
    </citation>
    <scope>NUCLEOTIDE SEQUENCE [LARGE SCALE GENOMIC DNA]</scope>
    <source>
        <strain evidence="5">NM-5</strain>
    </source>
</reference>
<gene>
    <name evidence="4" type="ORF">TSACC_2484</name>
</gene>
<evidence type="ECO:0000256" key="2">
    <source>
        <dbReference type="SAM" id="SignalP"/>
    </source>
</evidence>
<keyword evidence="1" id="KW-1133">Transmembrane helix</keyword>
<dbReference type="InParanoid" id="A0A146G4Z1"/>
<protein>
    <submittedName>
        <fullName evidence="4">PEP-CTERM protein-sorting domain-containing protein</fullName>
    </submittedName>
</protein>
<keyword evidence="1" id="KW-0472">Membrane</keyword>
<evidence type="ECO:0000259" key="3">
    <source>
        <dbReference type="Pfam" id="PF07589"/>
    </source>
</evidence>
<dbReference type="InterPro" id="IPR013424">
    <property type="entry name" value="Ice-binding_C"/>
</dbReference>
<dbReference type="AlphaFoldDB" id="A0A146G4Z1"/>
<dbReference type="Pfam" id="PF07589">
    <property type="entry name" value="PEP-CTERM"/>
    <property type="match status" value="1"/>
</dbReference>
<dbReference type="STRING" id="690879.TSACC_2484"/>
<keyword evidence="1" id="KW-0812">Transmembrane</keyword>
<accession>A0A146G4Z1</accession>
<dbReference type="Proteomes" id="UP000076023">
    <property type="component" value="Unassembled WGS sequence"/>
</dbReference>
<feature type="transmembrane region" description="Helical" evidence="1">
    <location>
        <begin position="189"/>
        <end position="206"/>
    </location>
</feature>
<dbReference type="NCBIfam" id="TIGR02595">
    <property type="entry name" value="PEP_CTERM"/>
    <property type="match status" value="1"/>
</dbReference>
<proteinExistence type="predicted"/>
<keyword evidence="2" id="KW-0732">Signal</keyword>
<organism evidence="4 5">
    <name type="scientific">Terrimicrobium sacchariphilum</name>
    <dbReference type="NCBI Taxonomy" id="690879"/>
    <lineage>
        <taxon>Bacteria</taxon>
        <taxon>Pseudomonadati</taxon>
        <taxon>Verrucomicrobiota</taxon>
        <taxon>Terrimicrobiia</taxon>
        <taxon>Terrimicrobiales</taxon>
        <taxon>Terrimicrobiaceae</taxon>
        <taxon>Terrimicrobium</taxon>
    </lineage>
</organism>
<name>A0A146G4Z1_TERSA</name>
<keyword evidence="5" id="KW-1185">Reference proteome</keyword>
<evidence type="ECO:0000313" key="4">
    <source>
        <dbReference type="EMBL" id="GAT32087.1"/>
    </source>
</evidence>
<evidence type="ECO:0000256" key="1">
    <source>
        <dbReference type="SAM" id="Phobius"/>
    </source>
</evidence>
<dbReference type="EMBL" id="BDCO01000002">
    <property type="protein sequence ID" value="GAT32087.1"/>
    <property type="molecule type" value="Genomic_DNA"/>
</dbReference>
<feature type="signal peptide" evidence="2">
    <location>
        <begin position="1"/>
        <end position="20"/>
    </location>
</feature>
<dbReference type="RefSeq" id="WP_075077939.1">
    <property type="nucleotide sequence ID" value="NZ_BDCO01000002.1"/>
</dbReference>
<evidence type="ECO:0000313" key="5">
    <source>
        <dbReference type="Proteomes" id="UP000076023"/>
    </source>
</evidence>